<keyword evidence="1" id="KW-1133">Transmembrane helix</keyword>
<organism evidence="3 4">
    <name type="scientific">Oidiodendron maius (strain Zn)</name>
    <dbReference type="NCBI Taxonomy" id="913774"/>
    <lineage>
        <taxon>Eukaryota</taxon>
        <taxon>Fungi</taxon>
        <taxon>Dikarya</taxon>
        <taxon>Ascomycota</taxon>
        <taxon>Pezizomycotina</taxon>
        <taxon>Leotiomycetes</taxon>
        <taxon>Leotiomycetes incertae sedis</taxon>
        <taxon>Myxotrichaceae</taxon>
        <taxon>Oidiodendron</taxon>
    </lineage>
</organism>
<dbReference type="InterPro" id="IPR046529">
    <property type="entry name" value="DUF6594"/>
</dbReference>
<reference evidence="3 4" key="1">
    <citation type="submission" date="2014-04" db="EMBL/GenBank/DDBJ databases">
        <authorList>
            <consortium name="DOE Joint Genome Institute"/>
            <person name="Kuo A."/>
            <person name="Martino E."/>
            <person name="Perotto S."/>
            <person name="Kohler A."/>
            <person name="Nagy L.G."/>
            <person name="Floudas D."/>
            <person name="Copeland A."/>
            <person name="Barry K.W."/>
            <person name="Cichocki N."/>
            <person name="Veneault-Fourrey C."/>
            <person name="LaButti K."/>
            <person name="Lindquist E.A."/>
            <person name="Lipzen A."/>
            <person name="Lundell T."/>
            <person name="Morin E."/>
            <person name="Murat C."/>
            <person name="Sun H."/>
            <person name="Tunlid A."/>
            <person name="Henrissat B."/>
            <person name="Grigoriev I.V."/>
            <person name="Hibbett D.S."/>
            <person name="Martin F."/>
            <person name="Nordberg H.P."/>
            <person name="Cantor M.N."/>
            <person name="Hua S.X."/>
        </authorList>
    </citation>
    <scope>NUCLEOTIDE SEQUENCE [LARGE SCALE GENOMIC DNA]</scope>
    <source>
        <strain evidence="3 4">Zn</strain>
    </source>
</reference>
<proteinExistence type="predicted"/>
<sequence>MNLKTFNPPRYIGYRVFCKWAASDQTYFIVRKFPALNVRVILSLQDEIVKLEQELDELDEDWSREELPASIHHPDPDLIHNGTFRNDCVGDRKRLLAELTTKLSNYTNTPDRYVNDYAQLARQPQAPMDDITNVESWFENHPTAIDELESQYIRHHEELISVQPKIRSWFRGILEMTHFLKIPCIKPWFTRKPYDYTIIDDGRGYWQDDKKVETVSQFTIAIVGLGMLVGPLWWLNFVSAPESQLGIITGFIALFFVLVAVATTASVAEALAAAAAYSAVLMVFLQLGSGGGSGH</sequence>
<evidence type="ECO:0000256" key="1">
    <source>
        <dbReference type="SAM" id="Phobius"/>
    </source>
</evidence>
<name>A0A0C3GGY0_OIDMZ</name>
<dbReference type="PANTHER" id="PTHR34502:SF4">
    <property type="entry name" value="DUF6594 DOMAIN-CONTAINING PROTEIN"/>
    <property type="match status" value="1"/>
</dbReference>
<dbReference type="HOGENOM" id="CLU_051118_1_1_1"/>
<gene>
    <name evidence="3" type="ORF">OIDMADRAFT_106432</name>
</gene>
<dbReference type="PANTHER" id="PTHR34502">
    <property type="entry name" value="DUF6594 DOMAIN-CONTAINING PROTEIN-RELATED"/>
    <property type="match status" value="1"/>
</dbReference>
<evidence type="ECO:0000313" key="4">
    <source>
        <dbReference type="Proteomes" id="UP000054321"/>
    </source>
</evidence>
<dbReference type="Proteomes" id="UP000054321">
    <property type="component" value="Unassembled WGS sequence"/>
</dbReference>
<dbReference type="Pfam" id="PF20237">
    <property type="entry name" value="DUF6594"/>
    <property type="match status" value="1"/>
</dbReference>
<keyword evidence="4" id="KW-1185">Reference proteome</keyword>
<dbReference type="OrthoDB" id="5416037at2759"/>
<dbReference type="STRING" id="913774.A0A0C3GGY0"/>
<dbReference type="EMBL" id="KN832887">
    <property type="protein sequence ID" value="KIM95400.1"/>
    <property type="molecule type" value="Genomic_DNA"/>
</dbReference>
<accession>A0A0C3GGY0</accession>
<dbReference type="AlphaFoldDB" id="A0A0C3GGY0"/>
<feature type="domain" description="DUF6594" evidence="2">
    <location>
        <begin position="14"/>
        <end position="282"/>
    </location>
</feature>
<keyword evidence="1" id="KW-0472">Membrane</keyword>
<feature type="transmembrane region" description="Helical" evidence="1">
    <location>
        <begin position="270"/>
        <end position="289"/>
    </location>
</feature>
<evidence type="ECO:0000313" key="3">
    <source>
        <dbReference type="EMBL" id="KIM95400.1"/>
    </source>
</evidence>
<protein>
    <recommendedName>
        <fullName evidence="2">DUF6594 domain-containing protein</fullName>
    </recommendedName>
</protein>
<feature type="transmembrane region" description="Helical" evidence="1">
    <location>
        <begin position="218"/>
        <end position="237"/>
    </location>
</feature>
<feature type="transmembrane region" description="Helical" evidence="1">
    <location>
        <begin position="243"/>
        <end position="263"/>
    </location>
</feature>
<dbReference type="InParanoid" id="A0A0C3GGY0"/>
<evidence type="ECO:0000259" key="2">
    <source>
        <dbReference type="Pfam" id="PF20237"/>
    </source>
</evidence>
<reference evidence="4" key="2">
    <citation type="submission" date="2015-01" db="EMBL/GenBank/DDBJ databases">
        <title>Evolutionary Origins and Diversification of the Mycorrhizal Mutualists.</title>
        <authorList>
            <consortium name="DOE Joint Genome Institute"/>
            <consortium name="Mycorrhizal Genomics Consortium"/>
            <person name="Kohler A."/>
            <person name="Kuo A."/>
            <person name="Nagy L.G."/>
            <person name="Floudas D."/>
            <person name="Copeland A."/>
            <person name="Barry K.W."/>
            <person name="Cichocki N."/>
            <person name="Veneault-Fourrey C."/>
            <person name="LaButti K."/>
            <person name="Lindquist E.A."/>
            <person name="Lipzen A."/>
            <person name="Lundell T."/>
            <person name="Morin E."/>
            <person name="Murat C."/>
            <person name="Riley R."/>
            <person name="Ohm R."/>
            <person name="Sun H."/>
            <person name="Tunlid A."/>
            <person name="Henrissat B."/>
            <person name="Grigoriev I.V."/>
            <person name="Hibbett D.S."/>
            <person name="Martin F."/>
        </authorList>
    </citation>
    <scope>NUCLEOTIDE SEQUENCE [LARGE SCALE GENOMIC DNA]</scope>
    <source>
        <strain evidence="4">Zn</strain>
    </source>
</reference>
<keyword evidence="1" id="KW-0812">Transmembrane</keyword>